<feature type="compositionally biased region" description="Gly residues" evidence="3">
    <location>
        <begin position="1"/>
        <end position="10"/>
    </location>
</feature>
<keyword evidence="2" id="KW-0963">Cytoplasm</keyword>
<evidence type="ECO:0000256" key="3">
    <source>
        <dbReference type="SAM" id="MobiDB-lite"/>
    </source>
</evidence>
<evidence type="ECO:0000313" key="5">
    <source>
        <dbReference type="Proteomes" id="UP000594261"/>
    </source>
</evidence>
<name>A0A7N2LJQ1_QUELO</name>
<organism evidence="4 5">
    <name type="scientific">Quercus lobata</name>
    <name type="common">Valley oak</name>
    <dbReference type="NCBI Taxonomy" id="97700"/>
    <lineage>
        <taxon>Eukaryota</taxon>
        <taxon>Viridiplantae</taxon>
        <taxon>Streptophyta</taxon>
        <taxon>Embryophyta</taxon>
        <taxon>Tracheophyta</taxon>
        <taxon>Spermatophyta</taxon>
        <taxon>Magnoliopsida</taxon>
        <taxon>eudicotyledons</taxon>
        <taxon>Gunneridae</taxon>
        <taxon>Pentapetalae</taxon>
        <taxon>rosids</taxon>
        <taxon>fabids</taxon>
        <taxon>Fagales</taxon>
        <taxon>Fagaceae</taxon>
        <taxon>Quercus</taxon>
    </lineage>
</organism>
<dbReference type="SUPFAM" id="SSF56219">
    <property type="entry name" value="DNase I-like"/>
    <property type="match status" value="1"/>
</dbReference>
<dbReference type="InterPro" id="IPR039900">
    <property type="entry name" value="Pat1-like"/>
</dbReference>
<dbReference type="Gene3D" id="3.60.10.10">
    <property type="entry name" value="Endonuclease/exonuclease/phosphatase"/>
    <property type="match status" value="1"/>
</dbReference>
<dbReference type="AlphaFoldDB" id="A0A7N2LJQ1"/>
<feature type="compositionally biased region" description="Polar residues" evidence="3">
    <location>
        <begin position="17"/>
        <end position="28"/>
    </location>
</feature>
<evidence type="ECO:0000256" key="2">
    <source>
        <dbReference type="ARBA" id="ARBA00022490"/>
    </source>
</evidence>
<feature type="compositionally biased region" description="Low complexity" evidence="3">
    <location>
        <begin position="1128"/>
        <end position="1137"/>
    </location>
</feature>
<feature type="region of interest" description="Disordered" evidence="3">
    <location>
        <begin position="1117"/>
        <end position="1137"/>
    </location>
</feature>
<accession>A0A7N2LJQ1</accession>
<dbReference type="Proteomes" id="UP000594261">
    <property type="component" value="Chromosome 4"/>
</dbReference>
<feature type="region of interest" description="Disordered" evidence="3">
    <location>
        <begin position="802"/>
        <end position="825"/>
    </location>
</feature>
<dbReference type="OMA" id="PLMSKFE"/>
<dbReference type="PANTHER" id="PTHR21551:SF0">
    <property type="entry name" value="PROTEIN ASSOCIATED WITH TOPO II RELATED-1, ISOFORM A"/>
    <property type="match status" value="1"/>
</dbReference>
<sequence length="1137" mass="127064">MDGFGIGGGIEEPPNPQDLNQHGDNNPSGGTLFDASQYAFFGKDVVEEVELGGLEEEEDMLPVAGIEEEEFLYDREEADFQLVLLKGVVDGFEWACMGVYGPNEDSHRGALWEELERVCSRWVMPWCLIGDFNIIRYLGERLGCDSYSSTMCAFLNFIENNNLVDLPLEGAFYTWFRDSDPPSTSRTDWNLLVVLVLVLKARLVKELKNGSGSQLNQLIWWSNFIKNYTSQFYQELYEETETWCLTVDGLDFTSNEEEERHTPEREFSKDEVIQMLREMEGDKAPDLDGFTMAFFQKAIIPKKHNPLNIKDFRQPISLVGSVYKLLSKVLATRLRVILDKLICKAQNSFVGGRKILDCSFKATSIWNPILEKMEWKFRNPPGGRDFTYEREGEDLRSLSDIDDLASTFSKLNKAVSGPRSTGVIGDRGSREGSSVAEWAQGDDFPYWLDPQVFDPENTQDGKRWSSQPSGRLAESKSLYRTSSYPEQQQQQHHQHHQHFSSEPILVPKSSFTSFPPPGGMSPQASPNHPSGHPNMPYLAGGPEMALSSSNLSPFSNSQLQLTGLHHGSNFGGNMSQFSHGPSMSSRPPNQWVNQSNFYPGDHSSLVNNLLQQRLPHQNGLMPPQVMAQPQPQQHRMHHPVQPSFGHLSGFQSHLFNPHLSPGPPLMSKFEAMLGMSDLRDQRPKSAQKGRQNLRFSQQGFDTSSHKSDIGWPQFRSKYMTSDEIESILRMQLAATHSNDPYVDDYYHQACLARKSAGAKLRHHFCPNQLRDLPPRARANAEPHAFLQVDALGRVPFSSIRRPRPLLEVDPPNSSVAGGSEQKALEKPLEQEPMLAARVTIEDGLCLLLDVDDIDRFLQFNQLQDGGAQLRRRRQVLLEGLAASLQLVDPLSKDGNTVGLAHKDDFVFLRLVSLPKGRKLLARYLQLLLPGGELLRIVCMAIFRHLRFLFGGLPSDPAAAETANNLAKVVSLCVRSMDLSAISACLAAVVCSSEQPPLRPLGSLAGDGASLILKSVLERATELLTDPRAASNYNITNRSLWQASFDEFFALLTKYCINKYDSWLMQAQTPMAAIGSDAARAISKEMPVELLRASLPHTDEHQKKLLWEFAQRSMPIGGFNSNGGGSTGGHMNSESVLS</sequence>
<dbReference type="PANTHER" id="PTHR21551">
    <property type="entry name" value="TOPOISOMERASE II-ASSOCIATED PROTEIN PAT1"/>
    <property type="match status" value="1"/>
</dbReference>
<dbReference type="GO" id="GO:0000290">
    <property type="term" value="P:deadenylation-dependent decapping of nuclear-transcribed mRNA"/>
    <property type="evidence" value="ECO:0007669"/>
    <property type="project" value="InterPro"/>
</dbReference>
<dbReference type="GO" id="GO:0003723">
    <property type="term" value="F:RNA binding"/>
    <property type="evidence" value="ECO:0007669"/>
    <property type="project" value="TreeGrafter"/>
</dbReference>
<dbReference type="EnsemblPlants" id="QL04p073937:mrna">
    <property type="protein sequence ID" value="QL04p073937:mrna"/>
    <property type="gene ID" value="QL04p073937"/>
</dbReference>
<dbReference type="Gramene" id="QL04p073937:mrna">
    <property type="protein sequence ID" value="QL04p073937:mrna"/>
    <property type="gene ID" value="QL04p073937"/>
</dbReference>
<reference evidence="4" key="2">
    <citation type="submission" date="2021-01" db="UniProtKB">
        <authorList>
            <consortium name="EnsemblPlants"/>
        </authorList>
    </citation>
    <scope>IDENTIFICATION</scope>
</reference>
<feature type="region of interest" description="Disordered" evidence="3">
    <location>
        <begin position="1"/>
        <end position="28"/>
    </location>
</feature>
<proteinExistence type="predicted"/>
<evidence type="ECO:0000313" key="4">
    <source>
        <dbReference type="EnsemblPlants" id="QL04p073937:mrna"/>
    </source>
</evidence>
<dbReference type="GO" id="GO:0033962">
    <property type="term" value="P:P-body assembly"/>
    <property type="evidence" value="ECO:0007669"/>
    <property type="project" value="TreeGrafter"/>
</dbReference>
<dbReference type="EMBL" id="LRBV02000004">
    <property type="status" value="NOT_ANNOTATED_CDS"/>
    <property type="molecule type" value="Genomic_DNA"/>
</dbReference>
<keyword evidence="5" id="KW-1185">Reference proteome</keyword>
<feature type="region of interest" description="Disordered" evidence="3">
    <location>
        <begin position="414"/>
        <end position="435"/>
    </location>
</feature>
<reference evidence="4 5" key="1">
    <citation type="journal article" date="2016" name="G3 (Bethesda)">
        <title>First Draft Assembly and Annotation of the Genome of a California Endemic Oak Quercus lobata Nee (Fagaceae).</title>
        <authorList>
            <person name="Sork V.L."/>
            <person name="Fitz-Gibbon S.T."/>
            <person name="Puiu D."/>
            <person name="Crepeau M."/>
            <person name="Gugger P.F."/>
            <person name="Sherman R."/>
            <person name="Stevens K."/>
            <person name="Langley C.H."/>
            <person name="Pellegrini M."/>
            <person name="Salzberg S.L."/>
        </authorList>
    </citation>
    <scope>NUCLEOTIDE SEQUENCE [LARGE SCALE GENOMIC DNA]</scope>
    <source>
        <strain evidence="4 5">cv. SW786</strain>
    </source>
</reference>
<protein>
    <submittedName>
        <fullName evidence="4">Uncharacterized protein</fullName>
    </submittedName>
</protein>
<dbReference type="FunCoup" id="A0A7N2LJQ1">
    <property type="interactions" value="2156"/>
</dbReference>
<feature type="region of interest" description="Disordered" evidence="3">
    <location>
        <begin position="449"/>
        <end position="552"/>
    </location>
</feature>
<dbReference type="InParanoid" id="A0A7N2LJQ1"/>
<evidence type="ECO:0000256" key="1">
    <source>
        <dbReference type="ARBA" id="ARBA00004201"/>
    </source>
</evidence>
<dbReference type="InterPro" id="IPR036691">
    <property type="entry name" value="Endo/exonu/phosph_ase_sf"/>
</dbReference>
<dbReference type="GO" id="GO:0000932">
    <property type="term" value="C:P-body"/>
    <property type="evidence" value="ECO:0007669"/>
    <property type="project" value="UniProtKB-SubCell"/>
</dbReference>
<comment type="subcellular location">
    <subcellularLocation>
        <location evidence="1">Cytoplasm</location>
        <location evidence="1">P-body</location>
    </subcellularLocation>
</comment>